<protein>
    <submittedName>
        <fullName evidence="1">ATPase</fullName>
    </submittedName>
</protein>
<keyword evidence="2" id="KW-1185">Reference proteome</keyword>
<dbReference type="InterPro" id="IPR027417">
    <property type="entry name" value="P-loop_NTPase"/>
</dbReference>
<dbReference type="Proteomes" id="UP000256486">
    <property type="component" value="Unassembled WGS sequence"/>
</dbReference>
<sequence>MSSPVLHVLAGPNGAGKSTFVRAVLQPVTHLPFINADEIAAERWPGSEAQHAYDASAAASIERERAFAGRHSFITETVFSHPSKLELVRLGAATGYLVALHVILVPEDVTVRRVAHRVTRGGHTVPEAKIRERYRRLWGLVAEARSLAHSTTVYDNSRATDPFEVDARYERGRLIGSAAWPSWTPPALTS</sequence>
<dbReference type="AlphaFoldDB" id="A0A3E0VMV5"/>
<name>A0A3E0VMV5_9MICO</name>
<comment type="caution">
    <text evidence="1">The sequence shown here is derived from an EMBL/GenBank/DDBJ whole genome shotgun (WGS) entry which is preliminary data.</text>
</comment>
<reference evidence="1 2" key="1">
    <citation type="submission" date="2017-04" db="EMBL/GenBank/DDBJ databases">
        <title>Comparative genome analysis of Subtercola boreus.</title>
        <authorList>
            <person name="Cho Y.-J."/>
            <person name="Cho A."/>
            <person name="Kim O.-S."/>
            <person name="Lee J.-I."/>
        </authorList>
    </citation>
    <scope>NUCLEOTIDE SEQUENCE [LARGE SCALE GENOMIC DNA]</scope>
    <source>
        <strain evidence="1 2">K300</strain>
    </source>
</reference>
<dbReference type="Pfam" id="PF13671">
    <property type="entry name" value="AAA_33"/>
    <property type="match status" value="1"/>
</dbReference>
<dbReference type="SUPFAM" id="SSF52540">
    <property type="entry name" value="P-loop containing nucleoside triphosphate hydrolases"/>
    <property type="match status" value="1"/>
</dbReference>
<gene>
    <name evidence="1" type="ORF">B7R54_17235</name>
</gene>
<dbReference type="PANTHER" id="PTHR39206">
    <property type="entry name" value="SLL8004 PROTEIN"/>
    <property type="match status" value="1"/>
</dbReference>
<organism evidence="1 2">
    <name type="scientific">Subtercola boreus</name>
    <dbReference type="NCBI Taxonomy" id="120213"/>
    <lineage>
        <taxon>Bacteria</taxon>
        <taxon>Bacillati</taxon>
        <taxon>Actinomycetota</taxon>
        <taxon>Actinomycetes</taxon>
        <taxon>Micrococcales</taxon>
        <taxon>Microbacteriaceae</taxon>
        <taxon>Subtercola</taxon>
    </lineage>
</organism>
<dbReference type="EMBL" id="NBWZ01000001">
    <property type="protein sequence ID" value="RFA10753.1"/>
    <property type="molecule type" value="Genomic_DNA"/>
</dbReference>
<dbReference type="RefSeq" id="WP_211327420.1">
    <property type="nucleotide sequence ID" value="NZ_NBWZ01000001.1"/>
</dbReference>
<dbReference type="PANTHER" id="PTHR39206:SF1">
    <property type="entry name" value="SLL8004 PROTEIN"/>
    <property type="match status" value="1"/>
</dbReference>
<accession>A0A3E0VMV5</accession>
<dbReference type="Gene3D" id="3.40.50.300">
    <property type="entry name" value="P-loop containing nucleotide triphosphate hydrolases"/>
    <property type="match status" value="1"/>
</dbReference>
<proteinExistence type="predicted"/>
<evidence type="ECO:0000313" key="2">
    <source>
        <dbReference type="Proteomes" id="UP000256486"/>
    </source>
</evidence>
<evidence type="ECO:0000313" key="1">
    <source>
        <dbReference type="EMBL" id="RFA10753.1"/>
    </source>
</evidence>